<keyword evidence="1" id="KW-0812">Transmembrane</keyword>
<dbReference type="Proteomes" id="UP000658278">
    <property type="component" value="Unassembled WGS sequence"/>
</dbReference>
<dbReference type="RefSeq" id="WP_200275445.1">
    <property type="nucleotide sequence ID" value="NZ_JAENII010000001.1"/>
</dbReference>
<protein>
    <submittedName>
        <fullName evidence="2">Uncharacterized protein</fullName>
    </submittedName>
</protein>
<sequence length="245" mass="26740">MNGSLVALQRRRLLVVGLAILLVLNVGNAASIYALCILEKDFAFGIVPLFNFDTEGNFPTLFNGVLLAFGSFLGFSISRSLSSGGGSSLVSSWKAVGIVLGFMCLDELCHIHEAIGWILMTRVETDGALSWPWVIPYALLTLGVVAFFARFFFRLERKYQVYLAVAGGLYVFGAIGLEMFEAKHVEGVLAAGESDKHGKDSLGFCILYTIEENLEMIAVMIANSGFMAYAMEHCNGLNMKVRVEP</sequence>
<evidence type="ECO:0000313" key="3">
    <source>
        <dbReference type="Proteomes" id="UP000658278"/>
    </source>
</evidence>
<dbReference type="EMBL" id="JAENII010000001">
    <property type="protein sequence ID" value="MBK1825620.1"/>
    <property type="molecule type" value="Genomic_DNA"/>
</dbReference>
<comment type="caution">
    <text evidence="2">The sequence shown here is derived from an EMBL/GenBank/DDBJ whole genome shotgun (WGS) entry which is preliminary data.</text>
</comment>
<keyword evidence="3" id="KW-1185">Reference proteome</keyword>
<accession>A0A934VEK5</accession>
<proteinExistence type="predicted"/>
<evidence type="ECO:0000313" key="2">
    <source>
        <dbReference type="EMBL" id="MBK1825620.1"/>
    </source>
</evidence>
<keyword evidence="1" id="KW-1133">Transmembrane helix</keyword>
<feature type="transmembrane region" description="Helical" evidence="1">
    <location>
        <begin position="58"/>
        <end position="77"/>
    </location>
</feature>
<organism evidence="2 3">
    <name type="scientific">Haloferula rosea</name>
    <dbReference type="NCBI Taxonomy" id="490093"/>
    <lineage>
        <taxon>Bacteria</taxon>
        <taxon>Pseudomonadati</taxon>
        <taxon>Verrucomicrobiota</taxon>
        <taxon>Verrucomicrobiia</taxon>
        <taxon>Verrucomicrobiales</taxon>
        <taxon>Verrucomicrobiaceae</taxon>
        <taxon>Haloferula</taxon>
    </lineage>
</organism>
<reference evidence="2" key="1">
    <citation type="submission" date="2021-01" db="EMBL/GenBank/DDBJ databases">
        <title>Modified the classification status of verrucomicrobia.</title>
        <authorList>
            <person name="Feng X."/>
        </authorList>
    </citation>
    <scope>NUCLEOTIDE SEQUENCE</scope>
    <source>
        <strain evidence="2">KCTC 22201</strain>
    </source>
</reference>
<dbReference type="AlphaFoldDB" id="A0A934VEK5"/>
<evidence type="ECO:0000256" key="1">
    <source>
        <dbReference type="SAM" id="Phobius"/>
    </source>
</evidence>
<gene>
    <name evidence="2" type="ORF">JIN81_01200</name>
</gene>
<feature type="transmembrane region" description="Helical" evidence="1">
    <location>
        <begin position="98"/>
        <end position="119"/>
    </location>
</feature>
<name>A0A934VEK5_9BACT</name>
<feature type="transmembrane region" description="Helical" evidence="1">
    <location>
        <begin position="131"/>
        <end position="149"/>
    </location>
</feature>
<feature type="transmembrane region" description="Helical" evidence="1">
    <location>
        <begin position="161"/>
        <end position="180"/>
    </location>
</feature>
<keyword evidence="1" id="KW-0472">Membrane</keyword>